<dbReference type="AlphaFoldDB" id="A0A182VU53"/>
<evidence type="ECO:0008006" key="3">
    <source>
        <dbReference type="Google" id="ProtNLM"/>
    </source>
</evidence>
<sequence>MLQSVLFASAGYITRTCFQMMTSGRDSTLIQIQHSDKRSTEDYLIWTLMATMLNTVLRMTNYNREQQEVNYDICCYIICDVHDVSEVQHKHAKETEVSVAFGAALYPMLPLFNHSADPGIVRYFTGSARSDDLEHRCRWNNRGKL</sequence>
<accession>A0A182VU53</accession>
<dbReference type="STRING" id="112268.A0A182VU53"/>
<reference evidence="2" key="1">
    <citation type="submission" date="2013-03" db="EMBL/GenBank/DDBJ databases">
        <title>The Genome Sequence of Anopheles minimus MINIMUS1.</title>
        <authorList>
            <consortium name="The Broad Institute Genomics Platform"/>
            <person name="Neafsey D.E."/>
            <person name="Walton C."/>
            <person name="Walker B."/>
            <person name="Young S.K."/>
            <person name="Zeng Q."/>
            <person name="Gargeya S."/>
            <person name="Fitzgerald M."/>
            <person name="Haas B."/>
            <person name="Abouelleil A."/>
            <person name="Allen A.W."/>
            <person name="Alvarado L."/>
            <person name="Arachchi H.M."/>
            <person name="Berlin A.M."/>
            <person name="Chapman S.B."/>
            <person name="Gainer-Dewar J."/>
            <person name="Goldberg J."/>
            <person name="Griggs A."/>
            <person name="Gujja S."/>
            <person name="Hansen M."/>
            <person name="Howarth C."/>
            <person name="Imamovic A."/>
            <person name="Ireland A."/>
            <person name="Larimer J."/>
            <person name="McCowan C."/>
            <person name="Murphy C."/>
            <person name="Pearson M."/>
            <person name="Poon T.W."/>
            <person name="Priest M."/>
            <person name="Roberts A."/>
            <person name="Saif S."/>
            <person name="Shea T."/>
            <person name="Sisk P."/>
            <person name="Sykes S."/>
            <person name="Wortman J."/>
            <person name="Nusbaum C."/>
            <person name="Birren B."/>
        </authorList>
    </citation>
    <scope>NUCLEOTIDE SEQUENCE [LARGE SCALE GENOMIC DNA]</scope>
    <source>
        <strain evidence="2">MINIMUS1</strain>
    </source>
</reference>
<protein>
    <recommendedName>
        <fullName evidence="3">SET domain-containing protein</fullName>
    </recommendedName>
</protein>
<dbReference type="InterPro" id="IPR046341">
    <property type="entry name" value="SET_dom_sf"/>
</dbReference>
<dbReference type="Proteomes" id="UP000075920">
    <property type="component" value="Unassembled WGS sequence"/>
</dbReference>
<dbReference type="EnsemblMetazoa" id="AMIN001597-RA">
    <property type="protein sequence ID" value="AMIN001597-PA"/>
    <property type="gene ID" value="AMIN001597"/>
</dbReference>
<evidence type="ECO:0000313" key="1">
    <source>
        <dbReference type="EnsemblMetazoa" id="AMIN001597-PA"/>
    </source>
</evidence>
<proteinExistence type="predicted"/>
<dbReference type="Gene3D" id="2.170.270.10">
    <property type="entry name" value="SET domain"/>
    <property type="match status" value="1"/>
</dbReference>
<reference evidence="1" key="2">
    <citation type="submission" date="2020-05" db="UniProtKB">
        <authorList>
            <consortium name="EnsemblMetazoa"/>
        </authorList>
    </citation>
    <scope>IDENTIFICATION</scope>
    <source>
        <strain evidence="1">MINIMUS1</strain>
    </source>
</reference>
<evidence type="ECO:0000313" key="2">
    <source>
        <dbReference type="Proteomes" id="UP000075920"/>
    </source>
</evidence>
<name>A0A182VU53_9DIPT</name>
<organism evidence="1 2">
    <name type="scientific">Anopheles minimus</name>
    <dbReference type="NCBI Taxonomy" id="112268"/>
    <lineage>
        <taxon>Eukaryota</taxon>
        <taxon>Metazoa</taxon>
        <taxon>Ecdysozoa</taxon>
        <taxon>Arthropoda</taxon>
        <taxon>Hexapoda</taxon>
        <taxon>Insecta</taxon>
        <taxon>Pterygota</taxon>
        <taxon>Neoptera</taxon>
        <taxon>Endopterygota</taxon>
        <taxon>Diptera</taxon>
        <taxon>Nematocera</taxon>
        <taxon>Culicoidea</taxon>
        <taxon>Culicidae</taxon>
        <taxon>Anophelinae</taxon>
        <taxon>Anopheles</taxon>
    </lineage>
</organism>
<dbReference type="VEuPathDB" id="VectorBase:AMIN001597"/>
<keyword evidence="2" id="KW-1185">Reference proteome</keyword>